<dbReference type="Gene3D" id="3.60.10.10">
    <property type="entry name" value="Endonuclease/exonuclease/phosphatase"/>
    <property type="match status" value="1"/>
</dbReference>
<dbReference type="GO" id="GO:0006506">
    <property type="term" value="P:GPI anchor biosynthetic process"/>
    <property type="evidence" value="ECO:0007669"/>
    <property type="project" value="TreeGrafter"/>
</dbReference>
<dbReference type="InterPro" id="IPR036691">
    <property type="entry name" value="Endo/exonu/phosph_ase_sf"/>
</dbReference>
<dbReference type="PATRIC" id="fig|316.97.peg.2236"/>
<dbReference type="InterPro" id="IPR051916">
    <property type="entry name" value="GPI-anchor_lipid_remodeler"/>
</dbReference>
<dbReference type="KEGG" id="pstu:UIB01_11175"/>
<dbReference type="InterPro" id="IPR005135">
    <property type="entry name" value="Endo/exonuclease/phosphatase"/>
</dbReference>
<dbReference type="GO" id="GO:0003824">
    <property type="term" value="F:catalytic activity"/>
    <property type="evidence" value="ECO:0007669"/>
    <property type="project" value="InterPro"/>
</dbReference>
<organism evidence="2 3">
    <name type="scientific">Stutzerimonas stutzeri</name>
    <name type="common">Pseudomonas stutzeri</name>
    <dbReference type="NCBI Taxonomy" id="316"/>
    <lineage>
        <taxon>Bacteria</taxon>
        <taxon>Pseudomonadati</taxon>
        <taxon>Pseudomonadota</taxon>
        <taxon>Gammaproteobacteria</taxon>
        <taxon>Pseudomonadales</taxon>
        <taxon>Pseudomonadaceae</taxon>
        <taxon>Stutzerimonas</taxon>
    </lineage>
</organism>
<evidence type="ECO:0000313" key="3">
    <source>
        <dbReference type="Proteomes" id="UP000025238"/>
    </source>
</evidence>
<dbReference type="EMBL" id="CP007509">
    <property type="protein sequence ID" value="AHY43002.1"/>
    <property type="molecule type" value="Genomic_DNA"/>
</dbReference>
<dbReference type="GO" id="GO:0016020">
    <property type="term" value="C:membrane"/>
    <property type="evidence" value="ECO:0007669"/>
    <property type="project" value="GOC"/>
</dbReference>
<dbReference type="PANTHER" id="PTHR14859:SF15">
    <property type="entry name" value="ENDONUCLEASE_EXONUCLEASE_PHOSPHATASE DOMAIN-CONTAINING PROTEIN"/>
    <property type="match status" value="1"/>
</dbReference>
<dbReference type="Pfam" id="PF03372">
    <property type="entry name" value="Exo_endo_phos"/>
    <property type="match status" value="1"/>
</dbReference>
<sequence length="267" mass="30147">MTLDKDHPIESADLDAHMATAVNSIRILTVNTHKGFTALNRRFILPELREAVRSVSADMVFLQEVLGTHDKHALRFHNWPATPQYEFLADSIWTDFAYGRNAVYPDGDHGNALLSKFPIIRYENLDISIAGPERRGLLHSVLQVPGHDEFHAICVHLGLREAHRQKQLDLLCNLLDSLPEGAPVVVAGDFNDWRLKATQKLDRCAGLHEAFAVAHGQVAKTFPARWPMLRLDRIYVRNASTHRAQILGNKPWTHLSDHLPLAVEIHI</sequence>
<protein>
    <recommendedName>
        <fullName evidence="1">Endonuclease/exonuclease/phosphatase domain-containing protein</fullName>
    </recommendedName>
</protein>
<gene>
    <name evidence="2" type="ORF">UIB01_11175</name>
</gene>
<dbReference type="SUPFAM" id="SSF56219">
    <property type="entry name" value="DNase I-like"/>
    <property type="match status" value="1"/>
</dbReference>
<dbReference type="PANTHER" id="PTHR14859">
    <property type="entry name" value="CALCOFLUOR WHITE HYPERSENSITIVE PROTEIN PRECURSOR"/>
    <property type="match status" value="1"/>
</dbReference>
<accession>A0A023WS09</accession>
<evidence type="ECO:0000313" key="2">
    <source>
        <dbReference type="EMBL" id="AHY43002.1"/>
    </source>
</evidence>
<name>A0A023WS09_STUST</name>
<reference evidence="2 3" key="1">
    <citation type="submission" date="2014-03" db="EMBL/GenBank/DDBJ databases">
        <title>Complete genome sequence of Pseudomonas stutzeri 19SMN4.</title>
        <authorList>
            <person name="Brunet-Galmes I."/>
            <person name="Nogales B."/>
            <person name="Busquets A."/>
            <person name="Pena A."/>
            <person name="Gomila M."/>
            <person name="Garcia-Valdes E."/>
            <person name="Lalucat J."/>
            <person name="Bennasar A."/>
            <person name="Bosch R."/>
        </authorList>
    </citation>
    <scope>NUCLEOTIDE SEQUENCE [LARGE SCALE GENOMIC DNA]</scope>
    <source>
        <strain evidence="2 3">19SMN4</strain>
    </source>
</reference>
<dbReference type="OrthoDB" id="9793162at2"/>
<dbReference type="AlphaFoldDB" id="A0A023WS09"/>
<dbReference type="Proteomes" id="UP000025238">
    <property type="component" value="Chromosome"/>
</dbReference>
<feature type="domain" description="Endonuclease/exonuclease/phosphatase" evidence="1">
    <location>
        <begin position="48"/>
        <end position="258"/>
    </location>
</feature>
<evidence type="ECO:0000259" key="1">
    <source>
        <dbReference type="Pfam" id="PF03372"/>
    </source>
</evidence>
<proteinExistence type="predicted"/>